<keyword evidence="3" id="KW-1185">Reference proteome</keyword>
<name>A0ABQ4P2K8_9GAMM</name>
<accession>A0ABQ4P2K8</accession>
<evidence type="ECO:0000313" key="3">
    <source>
        <dbReference type="Proteomes" id="UP000761574"/>
    </source>
</evidence>
<comment type="caution">
    <text evidence="2">The sequence shown here is derived from an EMBL/GenBank/DDBJ whole genome shotgun (WGS) entry which is preliminary data.</text>
</comment>
<protein>
    <recommendedName>
        <fullName evidence="1">DUF4440 domain-containing protein</fullName>
    </recommendedName>
</protein>
<dbReference type="RefSeq" id="WP_119978776.1">
    <property type="nucleotide sequence ID" value="NZ_BPFB01000001.1"/>
</dbReference>
<dbReference type="InterPro" id="IPR032710">
    <property type="entry name" value="NTF2-like_dom_sf"/>
</dbReference>
<evidence type="ECO:0000313" key="2">
    <source>
        <dbReference type="EMBL" id="GIU41734.1"/>
    </source>
</evidence>
<dbReference type="EMBL" id="BPFB01000001">
    <property type="protein sequence ID" value="GIU41734.1"/>
    <property type="molecule type" value="Genomic_DNA"/>
</dbReference>
<dbReference type="Gene3D" id="3.10.450.50">
    <property type="match status" value="1"/>
</dbReference>
<evidence type="ECO:0000259" key="1">
    <source>
        <dbReference type="Pfam" id="PF14534"/>
    </source>
</evidence>
<sequence>MLKQSIIELEFALLNPEVRHSASTLDRLIHDDFLEIGATGLGFGKPEILRRLPEENSPKFTVIDIQFRQLSEDIAQLTYRASFKPINALDKRYSLRTSLWKYAVDRWQIIYHQGTPCEPF</sequence>
<dbReference type="InterPro" id="IPR027843">
    <property type="entry name" value="DUF4440"/>
</dbReference>
<dbReference type="Proteomes" id="UP000761574">
    <property type="component" value="Unassembled WGS sequence"/>
</dbReference>
<proteinExistence type="predicted"/>
<feature type="domain" description="DUF4440" evidence="1">
    <location>
        <begin position="6"/>
        <end position="109"/>
    </location>
</feature>
<reference evidence="2 3" key="1">
    <citation type="submission" date="2021-05" db="EMBL/GenBank/DDBJ databases">
        <title>Molecular characterization for Shewanella algae harboring chromosomal blaOXA-55-like strains isolated from clinical and environment sample.</title>
        <authorList>
            <person name="Ohama Y."/>
            <person name="Aoki K."/>
            <person name="Harada S."/>
            <person name="Moriya K."/>
            <person name="Ishii Y."/>
            <person name="Tateda K."/>
        </authorList>
    </citation>
    <scope>NUCLEOTIDE SEQUENCE [LARGE SCALE GENOMIC DNA]</scope>
    <source>
        <strain evidence="2 3">LMG 23746</strain>
    </source>
</reference>
<dbReference type="SUPFAM" id="SSF54427">
    <property type="entry name" value="NTF2-like"/>
    <property type="match status" value="1"/>
</dbReference>
<organism evidence="2 3">
    <name type="scientific">Shewanella algidipiscicola</name>
    <dbReference type="NCBI Taxonomy" id="614070"/>
    <lineage>
        <taxon>Bacteria</taxon>
        <taxon>Pseudomonadati</taxon>
        <taxon>Pseudomonadota</taxon>
        <taxon>Gammaproteobacteria</taxon>
        <taxon>Alteromonadales</taxon>
        <taxon>Shewanellaceae</taxon>
        <taxon>Shewanella</taxon>
    </lineage>
</organism>
<dbReference type="Pfam" id="PF14534">
    <property type="entry name" value="DUF4440"/>
    <property type="match status" value="1"/>
</dbReference>
<gene>
    <name evidence="2" type="ORF">TUM4630_01070</name>
</gene>